<keyword evidence="15" id="KW-1185">Reference proteome</keyword>
<dbReference type="SUPFAM" id="SSF81321">
    <property type="entry name" value="Family A G protein-coupled receptor-like"/>
    <property type="match status" value="1"/>
</dbReference>
<name>A0A8T2KFP1_9PIPI</name>
<keyword evidence="6 12" id="KW-1133">Transmembrane helix</keyword>
<dbReference type="Gene3D" id="1.20.1070.10">
    <property type="entry name" value="Rhodopsin 7-helix transmembrane proteins"/>
    <property type="match status" value="1"/>
</dbReference>
<evidence type="ECO:0000313" key="14">
    <source>
        <dbReference type="EMBL" id="KAG8455578.1"/>
    </source>
</evidence>
<gene>
    <name evidence="14" type="ORF">GDO86_001684</name>
</gene>
<comment type="subcellular location">
    <subcellularLocation>
        <location evidence="1 12">Cell membrane</location>
        <topology evidence="1 12">Multi-pass membrane protein</topology>
    </subcellularLocation>
</comment>
<evidence type="ECO:0000256" key="8">
    <source>
        <dbReference type="ARBA" id="ARBA00023136"/>
    </source>
</evidence>
<dbReference type="OrthoDB" id="6151005at2759"/>
<evidence type="ECO:0000256" key="5">
    <source>
        <dbReference type="ARBA" id="ARBA00022725"/>
    </source>
</evidence>
<keyword evidence="9 11" id="KW-0675">Receptor</keyword>
<dbReference type="GO" id="GO:0004930">
    <property type="term" value="F:G protein-coupled receptor activity"/>
    <property type="evidence" value="ECO:0007669"/>
    <property type="project" value="UniProtKB-KW"/>
</dbReference>
<dbReference type="GO" id="GO:0005886">
    <property type="term" value="C:plasma membrane"/>
    <property type="evidence" value="ECO:0007669"/>
    <property type="project" value="UniProtKB-SubCell"/>
</dbReference>
<dbReference type="InterPro" id="IPR050516">
    <property type="entry name" value="Olfactory_GPCR"/>
</dbReference>
<dbReference type="Proteomes" id="UP000812440">
    <property type="component" value="Chromosome 1"/>
</dbReference>
<evidence type="ECO:0000256" key="12">
    <source>
        <dbReference type="RuleBase" id="RU363047"/>
    </source>
</evidence>
<reference evidence="14" key="1">
    <citation type="thesis" date="2020" institute="ProQuest LLC" country="789 East Eisenhower Parkway, Ann Arbor, MI, USA">
        <title>Comparative Genomics and Chromosome Evolution.</title>
        <authorList>
            <person name="Mudd A.B."/>
        </authorList>
    </citation>
    <scope>NUCLEOTIDE SEQUENCE</scope>
    <source>
        <strain evidence="14">Female2</strain>
        <tissue evidence="14">Blood</tissue>
    </source>
</reference>
<evidence type="ECO:0000256" key="10">
    <source>
        <dbReference type="ARBA" id="ARBA00023224"/>
    </source>
</evidence>
<comment type="caution">
    <text evidence="14">The sequence shown here is derived from an EMBL/GenBank/DDBJ whole genome shotgun (WGS) entry which is preliminary data.</text>
</comment>
<dbReference type="AlphaFoldDB" id="A0A8T2KFP1"/>
<dbReference type="InterPro" id="IPR017452">
    <property type="entry name" value="GPCR_Rhodpsn_7TM"/>
</dbReference>
<dbReference type="CDD" id="cd15225">
    <property type="entry name" value="7tmA_OR10A-like"/>
    <property type="match status" value="1"/>
</dbReference>
<dbReference type="PRINTS" id="PR00245">
    <property type="entry name" value="OLFACTORYR"/>
</dbReference>
<dbReference type="SMART" id="SM01381">
    <property type="entry name" value="7TM_GPCR_Srsx"/>
    <property type="match status" value="1"/>
</dbReference>
<protein>
    <recommendedName>
        <fullName evidence="12">Olfactory receptor</fullName>
    </recommendedName>
</protein>
<accession>A0A8T2KFP1</accession>
<proteinExistence type="inferred from homology"/>
<feature type="transmembrane region" description="Helical" evidence="12">
    <location>
        <begin position="197"/>
        <end position="224"/>
    </location>
</feature>
<evidence type="ECO:0000256" key="3">
    <source>
        <dbReference type="ARBA" id="ARBA00022606"/>
    </source>
</evidence>
<dbReference type="PROSITE" id="PS00237">
    <property type="entry name" value="G_PROTEIN_RECEP_F1_1"/>
    <property type="match status" value="1"/>
</dbReference>
<sequence>MENYTEGNDFILNAFSDGGKGLNDLYFFTFLIIYLTTVLGNSLIITLTRVDPNLQTPMYFLLSNLSLLDLCYSSTTVPKMLQSFLNKPSTITLPACIVQMFMFLSLAASESLLLAVMAYDRYVAICIPLRYVSIMSREVCLQLTCGIWLLGCIYGAIHTINTFRLPFCGTRILNHFFCDIPPLLKISCIDTYFNEVAVFAVGGVLMFSCFLLICGSYIHILFSVLKLQKDNSKRKALSTCISHLVAVLLFYVSGSLMYMRPKSNLITDKEWVLSIFYTCITPLLNPLIYSLRNKDIQRALTKLLKINH</sequence>
<dbReference type="FunFam" id="1.20.1070.10:FF:000001">
    <property type="entry name" value="Olfactory receptor"/>
    <property type="match status" value="1"/>
</dbReference>
<evidence type="ECO:0000256" key="11">
    <source>
        <dbReference type="RuleBase" id="RU000688"/>
    </source>
</evidence>
<evidence type="ECO:0000256" key="7">
    <source>
        <dbReference type="ARBA" id="ARBA00023040"/>
    </source>
</evidence>
<dbReference type="PRINTS" id="PR00237">
    <property type="entry name" value="GPCRRHODOPSN"/>
</dbReference>
<dbReference type="Pfam" id="PF13853">
    <property type="entry name" value="7tm_4"/>
    <property type="match status" value="1"/>
</dbReference>
<evidence type="ECO:0000313" key="15">
    <source>
        <dbReference type="Proteomes" id="UP000812440"/>
    </source>
</evidence>
<evidence type="ECO:0000256" key="1">
    <source>
        <dbReference type="ARBA" id="ARBA00004651"/>
    </source>
</evidence>
<feature type="domain" description="G-protein coupled receptors family 1 profile" evidence="13">
    <location>
        <begin position="40"/>
        <end position="289"/>
    </location>
</feature>
<evidence type="ECO:0000256" key="6">
    <source>
        <dbReference type="ARBA" id="ARBA00022989"/>
    </source>
</evidence>
<keyword evidence="3 12" id="KW-0716">Sensory transduction</keyword>
<dbReference type="PANTHER" id="PTHR26452">
    <property type="entry name" value="OLFACTORY RECEPTOR"/>
    <property type="match status" value="1"/>
</dbReference>
<keyword evidence="7 11" id="KW-0297">G-protein coupled receptor</keyword>
<dbReference type="EMBL" id="JAACNH010000001">
    <property type="protein sequence ID" value="KAG8455578.1"/>
    <property type="molecule type" value="Genomic_DNA"/>
</dbReference>
<keyword evidence="4 11" id="KW-0812">Transmembrane</keyword>
<feature type="transmembrane region" description="Helical" evidence="12">
    <location>
        <begin position="139"/>
        <end position="157"/>
    </location>
</feature>
<feature type="transmembrane region" description="Helical" evidence="12">
    <location>
        <begin position="97"/>
        <end position="119"/>
    </location>
</feature>
<dbReference type="PROSITE" id="PS50262">
    <property type="entry name" value="G_PROTEIN_RECEP_F1_2"/>
    <property type="match status" value="1"/>
</dbReference>
<keyword evidence="5 12" id="KW-0552">Olfaction</keyword>
<organism evidence="14 15">
    <name type="scientific">Hymenochirus boettgeri</name>
    <name type="common">Congo dwarf clawed frog</name>
    <dbReference type="NCBI Taxonomy" id="247094"/>
    <lineage>
        <taxon>Eukaryota</taxon>
        <taxon>Metazoa</taxon>
        <taxon>Chordata</taxon>
        <taxon>Craniata</taxon>
        <taxon>Vertebrata</taxon>
        <taxon>Euteleostomi</taxon>
        <taxon>Amphibia</taxon>
        <taxon>Batrachia</taxon>
        <taxon>Anura</taxon>
        <taxon>Pipoidea</taxon>
        <taxon>Pipidae</taxon>
        <taxon>Pipinae</taxon>
        <taxon>Hymenochirus</taxon>
    </lineage>
</organism>
<keyword evidence="10 11" id="KW-0807">Transducer</keyword>
<keyword evidence="2 12" id="KW-1003">Cell membrane</keyword>
<evidence type="ECO:0000256" key="9">
    <source>
        <dbReference type="ARBA" id="ARBA00023170"/>
    </source>
</evidence>
<feature type="transmembrane region" description="Helical" evidence="12">
    <location>
        <begin position="59"/>
        <end position="77"/>
    </location>
</feature>
<evidence type="ECO:0000259" key="13">
    <source>
        <dbReference type="PROSITE" id="PS50262"/>
    </source>
</evidence>
<feature type="transmembrane region" description="Helical" evidence="12">
    <location>
        <begin position="271"/>
        <end position="291"/>
    </location>
</feature>
<feature type="transmembrane region" description="Helical" evidence="12">
    <location>
        <begin position="25"/>
        <end position="47"/>
    </location>
</feature>
<dbReference type="InterPro" id="IPR000725">
    <property type="entry name" value="Olfact_rcpt"/>
</dbReference>
<evidence type="ECO:0000256" key="2">
    <source>
        <dbReference type="ARBA" id="ARBA00022475"/>
    </source>
</evidence>
<feature type="transmembrane region" description="Helical" evidence="12">
    <location>
        <begin position="236"/>
        <end position="259"/>
    </location>
</feature>
<comment type="similarity">
    <text evidence="11">Belongs to the G-protein coupled receptor 1 family.</text>
</comment>
<evidence type="ECO:0000256" key="4">
    <source>
        <dbReference type="ARBA" id="ARBA00022692"/>
    </source>
</evidence>
<dbReference type="InterPro" id="IPR000276">
    <property type="entry name" value="GPCR_Rhodpsn"/>
</dbReference>
<dbReference type="GO" id="GO:0004984">
    <property type="term" value="F:olfactory receptor activity"/>
    <property type="evidence" value="ECO:0007669"/>
    <property type="project" value="InterPro"/>
</dbReference>
<keyword evidence="8 12" id="KW-0472">Membrane</keyword>